<dbReference type="Gene3D" id="3.40.50.300">
    <property type="entry name" value="P-loop containing nucleotide triphosphate hydrolases"/>
    <property type="match status" value="2"/>
</dbReference>
<dbReference type="Gene3D" id="1.10.10.160">
    <property type="match status" value="1"/>
</dbReference>
<reference evidence="15 16" key="1">
    <citation type="submission" date="2018-12" db="EMBL/GenBank/DDBJ databases">
        <authorList>
            <consortium name="Pathogen Informatics"/>
        </authorList>
    </citation>
    <scope>NUCLEOTIDE SEQUENCE [LARGE SCALE GENOMIC DNA]</scope>
    <source>
        <strain evidence="15 16">NCTC10296</strain>
    </source>
</reference>
<evidence type="ECO:0000256" key="12">
    <source>
        <dbReference type="PROSITE-ProRule" id="PRU00560"/>
    </source>
</evidence>
<dbReference type="Proteomes" id="UP000279284">
    <property type="component" value="Chromosome"/>
</dbReference>
<evidence type="ECO:0000256" key="8">
    <source>
        <dbReference type="ARBA" id="ARBA00023235"/>
    </source>
</evidence>
<proteinExistence type="inferred from homology"/>
<keyword evidence="7 11" id="KW-0238">DNA-binding</keyword>
<evidence type="ECO:0000256" key="2">
    <source>
        <dbReference type="ARBA" id="ARBA00022705"/>
    </source>
</evidence>
<feature type="domain" description="UvrD-like helicase ATP-binding" evidence="13">
    <location>
        <begin position="17"/>
        <end position="293"/>
    </location>
</feature>
<evidence type="ECO:0000259" key="13">
    <source>
        <dbReference type="PROSITE" id="PS51198"/>
    </source>
</evidence>
<dbReference type="PANTHER" id="PTHR11070">
    <property type="entry name" value="UVRD / RECB / PCRA DNA HELICASE FAMILY MEMBER"/>
    <property type="match status" value="1"/>
</dbReference>
<dbReference type="InterPro" id="IPR014016">
    <property type="entry name" value="UvrD-like_ATP-bd"/>
</dbReference>
<keyword evidence="2 11" id="KW-0235">DNA replication</keyword>
<sequence>MHNDIISAAFLPDDRSMKLNPQQQQAVQYLGGPLLVLAGAGSGKTGVITQKIKYLIIQVNYPAHHIAAITFTNKAAKEMQERVGKMLPKSQTRGLTICTFHSLGMRILREEAANIGYKKNFSILDGTDSAKIINELLGSTGKEAVFKAQHQISLWKNDLKTPEEILQTASNEWESQMAKVYAGYQATLESYQAVDFDDLIRLPAVLLQQNSEVRHKWQNRLRYLLVDECQDTNACQYTLMKLLTGAEGMFTAVGDDDQSIYAWRGANMENLRQMQEDYPQMKVIKLEQNYRSTARILKVANKVIENNPKLFKKTLWSQFGMGEHIKIVACQHEQHEAEWVVSQIVKQKLVGGDKTRYADFAVLYRGNHQARVFEEALRSARVPYQLSGGQSFFDKAEIKDVLSYIRLLANPNDDPAFLRAVTTPKRGIGEATLGKLNAYAHSHECSLYEAALNPEAQAVLNAQNREHLQQFMALMEDYRARAEHDDAGELINNLLADIAYEAHLLGSEEGKAGEIKWRNVTDLTDWLARKGGQDGKNIIEIAQTIALMTLLEGKNEEETDAVKLSTLHASKGLEYPYVFLVGCEEGMLPHADSIEESNVEEERRLMYVGITRAKRQLTLTHCVKRKRQGTWQFPDPSRFIDEMPQEDLKILGRKGGEPIVSKEEGKSNLAGLRAMLTEKSQNRK</sequence>
<dbReference type="Gene3D" id="1.10.486.10">
    <property type="entry name" value="PCRA, domain 4"/>
    <property type="match status" value="1"/>
</dbReference>
<keyword evidence="4 11" id="KW-0378">Hydrolase</keyword>
<dbReference type="GO" id="GO:0000725">
    <property type="term" value="P:recombinational repair"/>
    <property type="evidence" value="ECO:0007669"/>
    <property type="project" value="TreeGrafter"/>
</dbReference>
<keyword evidence="3 11" id="KW-0547">Nucleotide-binding</keyword>
<comment type="function">
    <text evidence="11">Rep helicase is a single-stranded DNA-dependent ATPase involved in DNA replication; it can initiate unwinding at a nick in the DNA. It binds to the single-stranded DNA and acts in a progressive fashion along the DNA in the 3' to 5' direction.</text>
</comment>
<accession>A0A448D936</accession>
<evidence type="ECO:0000256" key="10">
    <source>
        <dbReference type="ARBA" id="ARBA00048988"/>
    </source>
</evidence>
<dbReference type="GO" id="GO:0016887">
    <property type="term" value="F:ATP hydrolysis activity"/>
    <property type="evidence" value="ECO:0007669"/>
    <property type="project" value="RHEA"/>
</dbReference>
<evidence type="ECO:0000259" key="14">
    <source>
        <dbReference type="PROSITE" id="PS51217"/>
    </source>
</evidence>
<dbReference type="Pfam" id="PF13361">
    <property type="entry name" value="UvrD_C"/>
    <property type="match status" value="1"/>
</dbReference>
<name>A0A448D936_9NEIS</name>
<evidence type="ECO:0000313" key="15">
    <source>
        <dbReference type="EMBL" id="VEF01990.1"/>
    </source>
</evidence>
<organism evidence="15 16">
    <name type="scientific">Neisseria canis</name>
    <dbReference type="NCBI Taxonomy" id="493"/>
    <lineage>
        <taxon>Bacteria</taxon>
        <taxon>Pseudomonadati</taxon>
        <taxon>Pseudomonadota</taxon>
        <taxon>Betaproteobacteria</taxon>
        <taxon>Neisseriales</taxon>
        <taxon>Neisseriaceae</taxon>
        <taxon>Neisseria</taxon>
    </lineage>
</organism>
<evidence type="ECO:0000256" key="11">
    <source>
        <dbReference type="HAMAP-Rule" id="MF_01920"/>
    </source>
</evidence>
<dbReference type="EC" id="5.6.2.4" evidence="11"/>
<protein>
    <recommendedName>
        <fullName evidence="11">ATP-dependent DNA helicase Rep</fullName>
        <ecNumber evidence="11">5.6.2.4</ecNumber>
    </recommendedName>
    <alternativeName>
        <fullName evidence="11">DNA 3'-5' helicase Rep</fullName>
    </alternativeName>
</protein>
<evidence type="ECO:0000256" key="5">
    <source>
        <dbReference type="ARBA" id="ARBA00022806"/>
    </source>
</evidence>
<dbReference type="InterPro" id="IPR005752">
    <property type="entry name" value="Helicase_Rep"/>
</dbReference>
<evidence type="ECO:0000256" key="4">
    <source>
        <dbReference type="ARBA" id="ARBA00022801"/>
    </source>
</evidence>
<dbReference type="GO" id="GO:0005829">
    <property type="term" value="C:cytosol"/>
    <property type="evidence" value="ECO:0007669"/>
    <property type="project" value="TreeGrafter"/>
</dbReference>
<dbReference type="InterPro" id="IPR027417">
    <property type="entry name" value="P-loop_NTPase"/>
</dbReference>
<keyword evidence="6 11" id="KW-0067">ATP-binding</keyword>
<dbReference type="CDD" id="cd17932">
    <property type="entry name" value="DEXQc_UvrD"/>
    <property type="match status" value="1"/>
</dbReference>
<keyword evidence="8 11" id="KW-0413">Isomerase</keyword>
<keyword evidence="5 11" id="KW-0347">Helicase</keyword>
<comment type="catalytic activity">
    <reaction evidence="10 11">
        <text>ATP + H2O = ADP + phosphate + H(+)</text>
        <dbReference type="Rhea" id="RHEA:13065"/>
        <dbReference type="ChEBI" id="CHEBI:15377"/>
        <dbReference type="ChEBI" id="CHEBI:15378"/>
        <dbReference type="ChEBI" id="CHEBI:30616"/>
        <dbReference type="ChEBI" id="CHEBI:43474"/>
        <dbReference type="ChEBI" id="CHEBI:456216"/>
        <dbReference type="EC" id="5.6.2.4"/>
    </reaction>
</comment>
<dbReference type="InterPro" id="IPR014017">
    <property type="entry name" value="DNA_helicase_UvrD-like_C"/>
</dbReference>
<evidence type="ECO:0000256" key="3">
    <source>
        <dbReference type="ARBA" id="ARBA00022741"/>
    </source>
</evidence>
<dbReference type="InterPro" id="IPR000212">
    <property type="entry name" value="DNA_helicase_UvrD/REP"/>
</dbReference>
<feature type="domain" description="UvrD-like helicase C-terminal" evidence="14">
    <location>
        <begin position="294"/>
        <end position="572"/>
    </location>
</feature>
<dbReference type="NCBIfam" id="TIGR01074">
    <property type="entry name" value="rep"/>
    <property type="match status" value="1"/>
</dbReference>
<dbReference type="GO" id="GO:0005524">
    <property type="term" value="F:ATP binding"/>
    <property type="evidence" value="ECO:0007669"/>
    <property type="project" value="UniProtKB-UniRule"/>
</dbReference>
<dbReference type="GO" id="GO:0003697">
    <property type="term" value="F:single-stranded DNA binding"/>
    <property type="evidence" value="ECO:0007669"/>
    <property type="project" value="UniProtKB-UniRule"/>
</dbReference>
<dbReference type="PROSITE" id="PS51217">
    <property type="entry name" value="UVRD_HELICASE_CTER"/>
    <property type="match status" value="1"/>
</dbReference>
<dbReference type="Pfam" id="PF00580">
    <property type="entry name" value="UvrD-helicase"/>
    <property type="match status" value="1"/>
</dbReference>
<feature type="binding site" evidence="11">
    <location>
        <position position="291"/>
    </location>
    <ligand>
        <name>ATP</name>
        <dbReference type="ChEBI" id="CHEBI:30616"/>
    </ligand>
</feature>
<dbReference type="KEGG" id="nci:NCTC10296_01562"/>
<dbReference type="GO" id="GO:0043138">
    <property type="term" value="F:3'-5' DNA helicase activity"/>
    <property type="evidence" value="ECO:0007669"/>
    <property type="project" value="UniProtKB-UniRule"/>
</dbReference>
<dbReference type="PROSITE" id="PS51198">
    <property type="entry name" value="UVRD_HELICASE_ATP_BIND"/>
    <property type="match status" value="1"/>
</dbReference>
<dbReference type="STRING" id="493.BWD07_03495"/>
<dbReference type="AlphaFoldDB" id="A0A448D936"/>
<dbReference type="PANTHER" id="PTHR11070:SF64">
    <property type="entry name" value="ATP-DEPENDENT DNA HELICASE REP"/>
    <property type="match status" value="1"/>
</dbReference>
<dbReference type="HAMAP" id="MF_01920">
    <property type="entry name" value="Helicase_Rep"/>
    <property type="match status" value="1"/>
</dbReference>
<dbReference type="CDD" id="cd18807">
    <property type="entry name" value="SF1_C_UvrD"/>
    <property type="match status" value="1"/>
</dbReference>
<dbReference type="GO" id="GO:0006260">
    <property type="term" value="P:DNA replication"/>
    <property type="evidence" value="ECO:0007669"/>
    <property type="project" value="UniProtKB-UniRule"/>
</dbReference>
<evidence type="ECO:0000256" key="1">
    <source>
        <dbReference type="ARBA" id="ARBA00009922"/>
    </source>
</evidence>
<dbReference type="EMBL" id="LR134313">
    <property type="protein sequence ID" value="VEF01990.1"/>
    <property type="molecule type" value="Genomic_DNA"/>
</dbReference>
<evidence type="ECO:0000256" key="6">
    <source>
        <dbReference type="ARBA" id="ARBA00022840"/>
    </source>
</evidence>
<dbReference type="InterPro" id="IPR013986">
    <property type="entry name" value="DExx_box_DNA_helicase_dom_sf"/>
</dbReference>
<keyword evidence="16" id="KW-1185">Reference proteome</keyword>
<comment type="catalytic activity">
    <reaction evidence="9 11">
        <text>Couples ATP hydrolysis with the unwinding of duplex DNA by translocating in the 3'-5' direction.</text>
        <dbReference type="EC" id="5.6.2.4"/>
    </reaction>
</comment>
<comment type="similarity">
    <text evidence="1 11">Belongs to the helicase family. UvrD subfamily.</text>
</comment>
<evidence type="ECO:0000256" key="7">
    <source>
        <dbReference type="ARBA" id="ARBA00023125"/>
    </source>
</evidence>
<comment type="subunit">
    <text evidence="11">Homodimer.</text>
</comment>
<feature type="binding site" evidence="12">
    <location>
        <begin position="38"/>
        <end position="45"/>
    </location>
    <ligand>
        <name>ATP</name>
        <dbReference type="ChEBI" id="CHEBI:30616"/>
    </ligand>
</feature>
<dbReference type="SUPFAM" id="SSF52540">
    <property type="entry name" value="P-loop containing nucleoside triphosphate hydrolases"/>
    <property type="match status" value="1"/>
</dbReference>
<evidence type="ECO:0000313" key="16">
    <source>
        <dbReference type="Proteomes" id="UP000279284"/>
    </source>
</evidence>
<gene>
    <name evidence="11 15" type="primary">rep</name>
    <name evidence="15" type="ORF">NCTC10296_01562</name>
</gene>
<evidence type="ECO:0000256" key="9">
    <source>
        <dbReference type="ARBA" id="ARBA00034617"/>
    </source>
</evidence>